<dbReference type="Pfam" id="PF24384">
    <property type="entry name" value="Ig_TMM62"/>
    <property type="match status" value="1"/>
</dbReference>
<dbReference type="Gene3D" id="3.30.1370.10">
    <property type="entry name" value="K Homology domain, type 1"/>
    <property type="match status" value="3"/>
</dbReference>
<keyword evidence="1" id="KW-0694">RNA-binding</keyword>
<comment type="caution">
    <text evidence="5">The sequence shown here is derived from an EMBL/GenBank/DDBJ whole genome shotgun (WGS) entry which is preliminary data.</text>
</comment>
<evidence type="ECO:0000256" key="1">
    <source>
        <dbReference type="PROSITE-ProRule" id="PRU00117"/>
    </source>
</evidence>
<dbReference type="CDD" id="cd22455">
    <property type="entry name" value="KH-I_Rnc1_rpt1"/>
    <property type="match status" value="1"/>
</dbReference>
<name>A0A068SC23_9FUNG</name>
<evidence type="ECO:0000313" key="6">
    <source>
        <dbReference type="Proteomes" id="UP000027586"/>
    </source>
</evidence>
<dbReference type="SUPFAM" id="SSF56300">
    <property type="entry name" value="Metallo-dependent phosphatases"/>
    <property type="match status" value="1"/>
</dbReference>
<feature type="region of interest" description="Disordered" evidence="2">
    <location>
        <begin position="1"/>
        <end position="32"/>
    </location>
</feature>
<dbReference type="PANTHER" id="PTHR14795">
    <property type="entry name" value="HELICASE RELATED"/>
    <property type="match status" value="1"/>
</dbReference>
<feature type="region of interest" description="Disordered" evidence="2">
    <location>
        <begin position="769"/>
        <end position="795"/>
    </location>
</feature>
<keyword evidence="3" id="KW-1133">Transmembrane helix</keyword>
<dbReference type="InterPro" id="IPR056229">
    <property type="entry name" value="Ig_TMM62"/>
</dbReference>
<dbReference type="InterPro" id="IPR004087">
    <property type="entry name" value="KH_dom"/>
</dbReference>
<organism evidence="5 6">
    <name type="scientific">Lichtheimia corymbifera JMRC:FSU:9682</name>
    <dbReference type="NCBI Taxonomy" id="1263082"/>
    <lineage>
        <taxon>Eukaryota</taxon>
        <taxon>Fungi</taxon>
        <taxon>Fungi incertae sedis</taxon>
        <taxon>Mucoromycota</taxon>
        <taxon>Mucoromycotina</taxon>
        <taxon>Mucoromycetes</taxon>
        <taxon>Mucorales</taxon>
        <taxon>Lichtheimiaceae</taxon>
        <taxon>Lichtheimia</taxon>
    </lineage>
</organism>
<dbReference type="InterPro" id="IPR004088">
    <property type="entry name" value="KH_dom_type_1"/>
</dbReference>
<feature type="transmembrane region" description="Helical" evidence="3">
    <location>
        <begin position="583"/>
        <end position="607"/>
    </location>
</feature>
<reference evidence="5" key="1">
    <citation type="submission" date="2013-08" db="EMBL/GenBank/DDBJ databases">
        <title>Gene expansion shapes genome architecture in the human pathogen Lichtheimia corymbifera: an evolutionary genomics analysis in the ancient terrestrial Mucorales (Mucoromycotina).</title>
        <authorList>
            <person name="Schwartze V.U."/>
            <person name="Winter S."/>
            <person name="Shelest E."/>
            <person name="Marcet-Houben M."/>
            <person name="Horn F."/>
            <person name="Wehner S."/>
            <person name="Hoffmann K."/>
            <person name="Riege K."/>
            <person name="Sammeth M."/>
            <person name="Nowrousian M."/>
            <person name="Valiante V."/>
            <person name="Linde J."/>
            <person name="Jacobsen I.D."/>
            <person name="Marz M."/>
            <person name="Brakhage A.A."/>
            <person name="Gabaldon T."/>
            <person name="Bocker S."/>
            <person name="Voigt K."/>
        </authorList>
    </citation>
    <scope>NUCLEOTIDE SEQUENCE [LARGE SCALE GENOMIC DNA]</scope>
    <source>
        <strain evidence="5">FSU 9682</strain>
    </source>
</reference>
<dbReference type="STRING" id="1263082.A0A068SC23"/>
<dbReference type="Proteomes" id="UP000027586">
    <property type="component" value="Unassembled WGS sequence"/>
</dbReference>
<dbReference type="OrthoDB" id="45365at2759"/>
<accession>A0A068SC23</accession>
<feature type="domain" description="K Homology" evidence="4">
    <location>
        <begin position="810"/>
        <end position="880"/>
    </location>
</feature>
<gene>
    <name evidence="5" type="ORF">LCOR_10306.1</name>
</gene>
<feature type="transmembrane region" description="Helical" evidence="3">
    <location>
        <begin position="658"/>
        <end position="677"/>
    </location>
</feature>
<dbReference type="GO" id="GO:0003723">
    <property type="term" value="F:RNA binding"/>
    <property type="evidence" value="ECO:0007669"/>
    <property type="project" value="UniProtKB-UniRule"/>
</dbReference>
<feature type="compositionally biased region" description="Polar residues" evidence="2">
    <location>
        <begin position="1"/>
        <end position="11"/>
    </location>
</feature>
<feature type="transmembrane region" description="Helical" evidence="3">
    <location>
        <begin position="529"/>
        <end position="547"/>
    </location>
</feature>
<dbReference type="AlphaFoldDB" id="A0A068SC23"/>
<dbReference type="CDD" id="cd22457">
    <property type="entry name" value="KH-I_Rnc1_rpt3"/>
    <property type="match status" value="1"/>
</dbReference>
<keyword evidence="3" id="KW-0472">Membrane</keyword>
<feature type="compositionally biased region" description="Low complexity" evidence="2">
    <location>
        <begin position="893"/>
        <end position="909"/>
    </location>
</feature>
<dbReference type="Pfam" id="PF00149">
    <property type="entry name" value="Metallophos"/>
    <property type="match status" value="1"/>
</dbReference>
<evidence type="ECO:0000256" key="2">
    <source>
        <dbReference type="SAM" id="MobiDB-lite"/>
    </source>
</evidence>
<dbReference type="CDD" id="cd22456">
    <property type="entry name" value="KH-I_Rnc1_rpt2"/>
    <property type="match status" value="1"/>
</dbReference>
<feature type="domain" description="K Homology" evidence="4">
    <location>
        <begin position="913"/>
        <end position="984"/>
    </location>
</feature>
<protein>
    <submittedName>
        <fullName evidence="5">Kh domain rna-binding protein</fullName>
    </submittedName>
</protein>
<dbReference type="InterPro" id="IPR029052">
    <property type="entry name" value="Metallo-depent_PP-like"/>
</dbReference>
<evidence type="ECO:0000256" key="3">
    <source>
        <dbReference type="SAM" id="Phobius"/>
    </source>
</evidence>
<sequence>MDSSIPWPSSFRQHHHTEKHQQLPTSSLSMSNDTVIGSSPSNMFYFTQISDLHISKYRFRGHTLHFLHFVQSVLPMIKPRFVVVTGDLTDAKDVRRVTSQQYQEEWQVYRQTIEQGAPAMPWYDMRGNHDCFDLPSWQSHVNFYRTHGKSADLVATGQGIYSWQVKESFGNYQFVAIDACPKRGPSRPFNFFGYLTSKTMDRLASALKPAFNHTFVFSHYPTTTMVFGVSSEGLGFRDLAKQYSVYFCGHLHRLAAGLGDVLKWYDPKGESLELELGDMMVHGMYRIVAVDHDLISFVDVELPRKQLAPHPVIPLTPAGNIIWPAAIKPAPIVLITNPKDARFAIPTKEPLHRIQSSSHIRFLVFTSSGDDHDDGDLGDGGGNNNVTVHISIDGVPHPHAATQASDTLWTAPWDPTTLDPRRTHKIQIQVTTSDGQTGSSSIVFRLDNQRVNIKGGPGEFIISSNMAIVLQGFTLFGIAAMLTALIVPKFYDRSRFMQLVQRIHQHPESTSAWHVWVARLLAMPHEQRWCWFATVLFLLALLTLPWFRAEFIPSGTLPHERYGTFYLWGLRFAHEWVPIADTWMFAAGQVWLDVAVFFLIFCWRAAEDACLGVGSPKQATKRPVHEQAWFRGIVVIYWLWRVSELVALGSFYGGIKTLLVYNLLVFWLIFVGYMLCWGKGGIFLAPRQLPVMCPICGRENTNMLLKAGGGPSASETAVAAVTAAIEFSEESSGSTSSTPFNGSPRTKNRKRAFKMTGFIALTNSSMSQVSASTHTSHSEPIEGSNEVSRAEGNPPQSLALDEQAVADEQDQLTLRALVSTKEAGVIIGKGGKNVGDLRDSTGVKAGVSKVVPGVHDRVLTVTGSLDNVAKAYAFITRTLIDNPLGPATPPTTPGTAASHDDITTTTTTTSTTTTTTLRLLISHNLMGTVIGRQGAKIKHIQDTSGVRMTASKVLLPQSTERVVEIKGTVDAIQTAIREIGQCLLEDKERAYGTILYNPTKATNTATSLQDQQQASRRVSTSSILRTGNGSDFAAAIATNGFGNRSSLSSLSGGSSTGVPRRSSLSALNNANLRTQHISIPSDMVGCIIGKGGNKIAEIRRLSGSRISIAKMPHDESGERMFTIQGTAESNERALYLLYGQLENEKERRLRGVLPPPTDGQQDALVLEVEDVGQPTPAAL</sequence>
<evidence type="ECO:0000259" key="4">
    <source>
        <dbReference type="SMART" id="SM00322"/>
    </source>
</evidence>
<dbReference type="PROSITE" id="PS50084">
    <property type="entry name" value="KH_TYPE_1"/>
    <property type="match status" value="3"/>
</dbReference>
<keyword evidence="6" id="KW-1185">Reference proteome</keyword>
<dbReference type="InterPro" id="IPR036612">
    <property type="entry name" value="KH_dom_type_1_sf"/>
</dbReference>
<dbReference type="Pfam" id="PF24394">
    <property type="entry name" value="TMEM62_C"/>
    <property type="match status" value="1"/>
</dbReference>
<feature type="region of interest" description="Disordered" evidence="2">
    <location>
        <begin position="885"/>
        <end position="909"/>
    </location>
</feature>
<evidence type="ECO:0000313" key="5">
    <source>
        <dbReference type="EMBL" id="CDH59495.1"/>
    </source>
</evidence>
<dbReference type="EMBL" id="CBTN010000071">
    <property type="protein sequence ID" value="CDH59495.1"/>
    <property type="molecule type" value="Genomic_DNA"/>
</dbReference>
<keyword evidence="3" id="KW-0812">Transmembrane</keyword>
<dbReference type="SUPFAM" id="SSF54791">
    <property type="entry name" value="Eukaryotic type KH-domain (KH-domain type I)"/>
    <property type="match status" value="3"/>
</dbReference>
<dbReference type="Gene3D" id="3.60.21.10">
    <property type="match status" value="1"/>
</dbReference>
<dbReference type="InterPro" id="IPR004843">
    <property type="entry name" value="Calcineurin-like_PHP"/>
</dbReference>
<dbReference type="GO" id="GO:0016787">
    <property type="term" value="F:hydrolase activity"/>
    <property type="evidence" value="ECO:0007669"/>
    <property type="project" value="InterPro"/>
</dbReference>
<proteinExistence type="predicted"/>
<feature type="domain" description="K Homology" evidence="4">
    <location>
        <begin position="1071"/>
        <end position="1142"/>
    </location>
</feature>
<dbReference type="InterPro" id="IPR056230">
    <property type="entry name" value="TMEM62_C"/>
</dbReference>
<dbReference type="VEuPathDB" id="FungiDB:LCOR_10306.1"/>
<dbReference type="InterPro" id="IPR049786">
    <property type="entry name" value="Rnc1_KH-I_3"/>
</dbReference>
<dbReference type="SMART" id="SM00322">
    <property type="entry name" value="KH"/>
    <property type="match status" value="3"/>
</dbReference>
<dbReference type="PANTHER" id="PTHR14795:SF0">
    <property type="entry name" value="TRANSMEMBRANE PROTEIN 62"/>
    <property type="match status" value="1"/>
</dbReference>
<dbReference type="Pfam" id="PF00013">
    <property type="entry name" value="KH_1"/>
    <property type="match status" value="3"/>
</dbReference>
<feature type="compositionally biased region" description="Polar residues" evidence="2">
    <location>
        <begin position="22"/>
        <end position="32"/>
    </location>
</feature>
<feature type="transmembrane region" description="Helical" evidence="3">
    <location>
        <begin position="466"/>
        <end position="487"/>
    </location>
</feature>